<evidence type="ECO:0000313" key="2">
    <source>
        <dbReference type="Proteomes" id="UP001274896"/>
    </source>
</evidence>
<proteinExistence type="predicted"/>
<evidence type="ECO:0000313" key="1">
    <source>
        <dbReference type="EMBL" id="KAK3548882.1"/>
    </source>
</evidence>
<dbReference type="Gene3D" id="3.10.10.10">
    <property type="entry name" value="HIV Type 1 Reverse Transcriptase, subunit A, domain 1"/>
    <property type="match status" value="1"/>
</dbReference>
<dbReference type="PANTHER" id="PTHR24559">
    <property type="entry name" value="TRANSPOSON TY3-I GAG-POL POLYPROTEIN"/>
    <property type="match status" value="1"/>
</dbReference>
<reference evidence="1" key="1">
    <citation type="submission" date="2023-06" db="EMBL/GenBank/DDBJ databases">
        <title>Male Hemibagrus guttatus genome.</title>
        <authorList>
            <person name="Bian C."/>
        </authorList>
    </citation>
    <scope>NUCLEOTIDE SEQUENCE</scope>
    <source>
        <strain evidence="1">Male_cb2023</strain>
        <tissue evidence="1">Muscle</tissue>
    </source>
</reference>
<evidence type="ECO:0008006" key="3">
    <source>
        <dbReference type="Google" id="ProtNLM"/>
    </source>
</evidence>
<comment type="caution">
    <text evidence="1">The sequence shown here is derived from an EMBL/GenBank/DDBJ whole genome shotgun (WGS) entry which is preliminary data.</text>
</comment>
<dbReference type="InterPro" id="IPR043502">
    <property type="entry name" value="DNA/RNA_pol_sf"/>
</dbReference>
<sequence length="191" mass="21740">MCWRSETCVPSLTNCRLSVITNQPIGDGFLYHHMPPLDFQIGLFHQEKIIFYVITSSANPIVLGLPWLHDPRISWKEGELVRWSHHCLHSCFLHAKPRPSLAMTVGKVETISVPTLPEVYKDLEERPQCSHHTLPLPSAPGARSSGTTMGAQLFTKLDLRSTYNLVRIREGDEWKTAFHTTRGHSEYLIMP</sequence>
<protein>
    <recommendedName>
        <fullName evidence="3">Reverse transcriptase</fullName>
    </recommendedName>
</protein>
<dbReference type="InterPro" id="IPR053134">
    <property type="entry name" value="RNA-dir_DNA_polymerase"/>
</dbReference>
<organism evidence="1 2">
    <name type="scientific">Hemibagrus guttatus</name>
    <dbReference type="NCBI Taxonomy" id="175788"/>
    <lineage>
        <taxon>Eukaryota</taxon>
        <taxon>Metazoa</taxon>
        <taxon>Chordata</taxon>
        <taxon>Craniata</taxon>
        <taxon>Vertebrata</taxon>
        <taxon>Euteleostomi</taxon>
        <taxon>Actinopterygii</taxon>
        <taxon>Neopterygii</taxon>
        <taxon>Teleostei</taxon>
        <taxon>Ostariophysi</taxon>
        <taxon>Siluriformes</taxon>
        <taxon>Bagridae</taxon>
        <taxon>Hemibagrus</taxon>
    </lineage>
</organism>
<dbReference type="InterPro" id="IPR043128">
    <property type="entry name" value="Rev_trsase/Diguanyl_cyclase"/>
</dbReference>
<accession>A0AAE0V8R7</accession>
<dbReference type="PANTHER" id="PTHR24559:SF440">
    <property type="entry name" value="RIBONUCLEASE H"/>
    <property type="match status" value="1"/>
</dbReference>
<name>A0AAE0V8R7_9TELE</name>
<dbReference type="EMBL" id="JAUCMX010000004">
    <property type="protein sequence ID" value="KAK3548882.1"/>
    <property type="molecule type" value="Genomic_DNA"/>
</dbReference>
<dbReference type="AlphaFoldDB" id="A0AAE0V8R7"/>
<keyword evidence="2" id="KW-1185">Reference proteome</keyword>
<dbReference type="Gene3D" id="3.30.70.270">
    <property type="match status" value="1"/>
</dbReference>
<dbReference type="Proteomes" id="UP001274896">
    <property type="component" value="Unassembled WGS sequence"/>
</dbReference>
<gene>
    <name evidence="1" type="ORF">QTP70_021255</name>
</gene>
<dbReference type="SUPFAM" id="SSF56672">
    <property type="entry name" value="DNA/RNA polymerases"/>
    <property type="match status" value="1"/>
</dbReference>